<gene>
    <name evidence="2" type="ORF">BVC71_04015</name>
</gene>
<dbReference type="AlphaFoldDB" id="A0A251X3C0"/>
<accession>A0A251X3C0</accession>
<protein>
    <recommendedName>
        <fullName evidence="1">DUF7684 domain-containing protein</fullName>
    </recommendedName>
</protein>
<proteinExistence type="predicted"/>
<dbReference type="OrthoDB" id="7851003at2"/>
<evidence type="ECO:0000313" key="2">
    <source>
        <dbReference type="EMBL" id="OUD10663.1"/>
    </source>
</evidence>
<name>A0A251X3C0_9RHOB</name>
<evidence type="ECO:0000313" key="3">
    <source>
        <dbReference type="Proteomes" id="UP000194664"/>
    </source>
</evidence>
<dbReference type="Proteomes" id="UP000194664">
    <property type="component" value="Unassembled WGS sequence"/>
</dbReference>
<dbReference type="RefSeq" id="WP_086450312.1">
    <property type="nucleotide sequence ID" value="NZ_MSPP01000001.1"/>
</dbReference>
<evidence type="ECO:0000259" key="1">
    <source>
        <dbReference type="Pfam" id="PF24733"/>
    </source>
</evidence>
<sequence length="154" mass="17079">MDIQFAHMRLSADDAYPPLPSERAYAVVVIAHEETSAFWRRGLAERMATGACVQANIWGEDSEDWENDINAANALAIMTEERAEYFPDIVVSCQSMRPIDDVFDFATAHMGTTEAEELSLLIVLEIGTPAYQHNLQAMAYRSAAEFGAMARLAC</sequence>
<comment type="caution">
    <text evidence="2">The sequence shown here is derived from an EMBL/GenBank/DDBJ whole genome shotgun (WGS) entry which is preliminary data.</text>
</comment>
<feature type="domain" description="DUF7684" evidence="1">
    <location>
        <begin position="8"/>
        <end position="135"/>
    </location>
</feature>
<dbReference type="Pfam" id="PF24733">
    <property type="entry name" value="DUF7684"/>
    <property type="match status" value="1"/>
</dbReference>
<keyword evidence="3" id="KW-1185">Reference proteome</keyword>
<dbReference type="EMBL" id="MSPP01000001">
    <property type="protein sequence ID" value="OUD10663.1"/>
    <property type="molecule type" value="Genomic_DNA"/>
</dbReference>
<reference evidence="2 3" key="1">
    <citation type="submission" date="2016-12" db="EMBL/GenBank/DDBJ databases">
        <title>The draft genome sequence of HSLHS2.</title>
        <authorList>
            <person name="Hu D."/>
            <person name="Wang L."/>
            <person name="Shao Z."/>
        </authorList>
    </citation>
    <scope>NUCLEOTIDE SEQUENCE [LARGE SCALE GENOMIC DNA]</scope>
    <source>
        <strain evidence="2">MCCC 1A06712</strain>
    </source>
</reference>
<organism evidence="2 3">
    <name type="scientific">Marivivens niveibacter</name>
    <dbReference type="NCBI Taxonomy" id="1930667"/>
    <lineage>
        <taxon>Bacteria</taxon>
        <taxon>Pseudomonadati</taxon>
        <taxon>Pseudomonadota</taxon>
        <taxon>Alphaproteobacteria</taxon>
        <taxon>Rhodobacterales</taxon>
        <taxon>Paracoccaceae</taxon>
        <taxon>Marivivens group</taxon>
        <taxon>Marivivens</taxon>
    </lineage>
</organism>
<dbReference type="InterPro" id="IPR056101">
    <property type="entry name" value="DUF7684"/>
</dbReference>